<evidence type="ECO:0000313" key="1">
    <source>
        <dbReference type="EMBL" id="MEV8467848.1"/>
    </source>
</evidence>
<gene>
    <name evidence="1" type="ORF">AB0T83_13790</name>
</gene>
<comment type="caution">
    <text evidence="1">The sequence shown here is derived from an EMBL/GenBank/DDBJ whole genome shotgun (WGS) entry which is preliminary data.</text>
</comment>
<sequence length="60" mass="6669">MESAKKAGKLTPEEMVVPRVFNNPMSASECQALIPDLDLATYFEVIGFPMPARLIIAEMR</sequence>
<dbReference type="EMBL" id="JBFBVU010000018">
    <property type="protein sequence ID" value="MEV8467848.1"/>
    <property type="molecule type" value="Genomic_DNA"/>
</dbReference>
<reference evidence="1 2" key="1">
    <citation type="submission" date="2024-07" db="EMBL/GenBank/DDBJ databases">
        <authorList>
            <person name="Kang M."/>
        </authorList>
    </citation>
    <scope>NUCLEOTIDE SEQUENCE [LARGE SCALE GENOMIC DNA]</scope>
    <source>
        <strain evidence="1 2">DFM31</strain>
    </source>
</reference>
<dbReference type="RefSeq" id="WP_366193737.1">
    <property type="nucleotide sequence ID" value="NZ_JBFBVU010000018.1"/>
</dbReference>
<name>A0ABV3LBP6_9RHOB</name>
<accession>A0ABV3LBP6</accession>
<keyword evidence="2" id="KW-1185">Reference proteome</keyword>
<organism evidence="1 2">
    <name type="scientific">Meridianimarinicoccus marinus</name>
    <dbReference type="NCBI Taxonomy" id="3231483"/>
    <lineage>
        <taxon>Bacteria</taxon>
        <taxon>Pseudomonadati</taxon>
        <taxon>Pseudomonadota</taxon>
        <taxon>Alphaproteobacteria</taxon>
        <taxon>Rhodobacterales</taxon>
        <taxon>Paracoccaceae</taxon>
        <taxon>Meridianimarinicoccus</taxon>
    </lineage>
</organism>
<evidence type="ECO:0000313" key="2">
    <source>
        <dbReference type="Proteomes" id="UP001553161"/>
    </source>
</evidence>
<protein>
    <submittedName>
        <fullName evidence="1">Uncharacterized protein</fullName>
    </submittedName>
</protein>
<dbReference type="Proteomes" id="UP001553161">
    <property type="component" value="Unassembled WGS sequence"/>
</dbReference>
<proteinExistence type="predicted"/>